<feature type="transmembrane region" description="Helical" evidence="5">
    <location>
        <begin position="147"/>
        <end position="167"/>
    </location>
</feature>
<feature type="transmembrane region" description="Helical" evidence="5">
    <location>
        <begin position="405"/>
        <end position="424"/>
    </location>
</feature>
<protein>
    <submittedName>
        <fullName evidence="7">Gentisate transporter</fullName>
    </submittedName>
</protein>
<sequence length="443" mass="46641">MSSLESGGVTAAPSRRLWLQVTAVCWFLVLLDGLDLFVYGATLPGVFKDKAFGLTPAVAGDIGSFNTFGMLLGALAAGVITDRIGRRKIILTGVVVFTLSAAVCGMAPNVPVFGVARFTAGIGLGVLLPTAISMVMEYAPAARKNIAVTFLMTAHQAGGAIAGAVAMNIVESLGWRSVYWFGAAPVVIAVPAILFLLPESLTYLLASGRTERAQRIADRFGVSLAAYAPEPDAAKRRGKVSELFTPALRSVTVLFWIASFGGLLLVYGVNTWLPTMMRAHGYNLGSAISFLLVINLGGIVGMLVAGRLADRFGPRRVTVIWFVATMFGIGLLAVHMPLWLTYVDVFLTGGFLFSAQTLIYASVATYYLPSIRATSLGWVSGIGRFGAVFGPWLGGVLVAHELSNWGFTVFAVAALIAAVMVALVRARPVSEATGSAEPVPATG</sequence>
<feature type="transmembrane region" description="Helical" evidence="5">
    <location>
        <begin position="375"/>
        <end position="399"/>
    </location>
</feature>
<keyword evidence="4 5" id="KW-0472">Membrane</keyword>
<evidence type="ECO:0000256" key="1">
    <source>
        <dbReference type="ARBA" id="ARBA00004651"/>
    </source>
</evidence>
<feature type="transmembrane region" description="Helical" evidence="5">
    <location>
        <begin position="246"/>
        <end position="267"/>
    </location>
</feature>
<keyword evidence="2 5" id="KW-0812">Transmembrane</keyword>
<dbReference type="InterPro" id="IPR020846">
    <property type="entry name" value="MFS_dom"/>
</dbReference>
<organism evidence="7 8">
    <name type="scientific">Nocardia macrotermitis</name>
    <dbReference type="NCBI Taxonomy" id="2585198"/>
    <lineage>
        <taxon>Bacteria</taxon>
        <taxon>Bacillati</taxon>
        <taxon>Actinomycetota</taxon>
        <taxon>Actinomycetes</taxon>
        <taxon>Mycobacteriales</taxon>
        <taxon>Nocardiaceae</taxon>
        <taxon>Nocardia</taxon>
    </lineage>
</organism>
<dbReference type="EMBL" id="WEGK01000007">
    <property type="protein sequence ID" value="MQY20624.1"/>
    <property type="molecule type" value="Genomic_DNA"/>
</dbReference>
<dbReference type="RefSeq" id="WP_319945076.1">
    <property type="nucleotide sequence ID" value="NZ_WEGK01000007.1"/>
</dbReference>
<dbReference type="AlphaFoldDB" id="A0A7K0D6Z9"/>
<feature type="transmembrane region" description="Helical" evidence="5">
    <location>
        <begin position="318"/>
        <end position="340"/>
    </location>
</feature>
<feature type="transmembrane region" description="Helical" evidence="5">
    <location>
        <begin position="89"/>
        <end position="108"/>
    </location>
</feature>
<dbReference type="SUPFAM" id="SSF103473">
    <property type="entry name" value="MFS general substrate transporter"/>
    <property type="match status" value="1"/>
</dbReference>
<feature type="transmembrane region" description="Helical" evidence="5">
    <location>
        <begin position="21"/>
        <end position="42"/>
    </location>
</feature>
<dbReference type="PROSITE" id="PS50850">
    <property type="entry name" value="MFS"/>
    <property type="match status" value="1"/>
</dbReference>
<dbReference type="PANTHER" id="PTHR23508:SF10">
    <property type="entry name" value="CARBOXYLIC ACID TRANSPORTER PROTEIN HOMOLOG"/>
    <property type="match status" value="1"/>
</dbReference>
<evidence type="ECO:0000256" key="4">
    <source>
        <dbReference type="ARBA" id="ARBA00023136"/>
    </source>
</evidence>
<evidence type="ECO:0000256" key="3">
    <source>
        <dbReference type="ARBA" id="ARBA00022989"/>
    </source>
</evidence>
<keyword evidence="8" id="KW-1185">Reference proteome</keyword>
<comment type="caution">
    <text evidence="7">The sequence shown here is derived from an EMBL/GenBank/DDBJ whole genome shotgun (WGS) entry which is preliminary data.</text>
</comment>
<reference evidence="7 8" key="1">
    <citation type="submission" date="2019-10" db="EMBL/GenBank/DDBJ databases">
        <title>Nocardia macrotermitis sp. nov. and Nocardia aurantia sp. nov., isolated from the gut of fungus growing-termite Macrotermes natalensis.</title>
        <authorList>
            <person name="Benndorf R."/>
            <person name="Schwitalla J."/>
            <person name="Martin K."/>
            <person name="De Beer W."/>
            <person name="Kaster A.-K."/>
            <person name="Vollmers J."/>
            <person name="Poulsen M."/>
            <person name="Beemelmanns C."/>
        </authorList>
    </citation>
    <scope>NUCLEOTIDE SEQUENCE [LARGE SCALE GENOMIC DNA]</scope>
    <source>
        <strain evidence="7 8">RB20</strain>
    </source>
</reference>
<dbReference type="PANTHER" id="PTHR23508">
    <property type="entry name" value="CARBOXYLIC ACID TRANSPORTER PROTEIN HOMOLOG"/>
    <property type="match status" value="1"/>
</dbReference>
<dbReference type="InterPro" id="IPR036259">
    <property type="entry name" value="MFS_trans_sf"/>
</dbReference>
<dbReference type="Gene3D" id="1.20.1250.20">
    <property type="entry name" value="MFS general substrate transporter like domains"/>
    <property type="match status" value="1"/>
</dbReference>
<dbReference type="GO" id="GO:0046943">
    <property type="term" value="F:carboxylic acid transmembrane transporter activity"/>
    <property type="evidence" value="ECO:0007669"/>
    <property type="project" value="TreeGrafter"/>
</dbReference>
<evidence type="ECO:0000256" key="2">
    <source>
        <dbReference type="ARBA" id="ARBA00022692"/>
    </source>
</evidence>
<keyword evidence="3 5" id="KW-1133">Transmembrane helix</keyword>
<proteinExistence type="predicted"/>
<feature type="transmembrane region" description="Helical" evidence="5">
    <location>
        <begin position="62"/>
        <end position="80"/>
    </location>
</feature>
<dbReference type="Proteomes" id="UP000438448">
    <property type="component" value="Unassembled WGS sequence"/>
</dbReference>
<evidence type="ECO:0000256" key="5">
    <source>
        <dbReference type="SAM" id="Phobius"/>
    </source>
</evidence>
<gene>
    <name evidence="7" type="primary">genK</name>
    <name evidence="7" type="ORF">NRB20_37310</name>
</gene>
<feature type="transmembrane region" description="Helical" evidence="5">
    <location>
        <begin position="179"/>
        <end position="206"/>
    </location>
</feature>
<accession>A0A7K0D6Z9</accession>
<dbReference type="InterPro" id="IPR011701">
    <property type="entry name" value="MFS"/>
</dbReference>
<feature type="transmembrane region" description="Helical" evidence="5">
    <location>
        <begin position="114"/>
        <end position="135"/>
    </location>
</feature>
<feature type="domain" description="Major facilitator superfamily (MFS) profile" evidence="6">
    <location>
        <begin position="21"/>
        <end position="429"/>
    </location>
</feature>
<evidence type="ECO:0000313" key="8">
    <source>
        <dbReference type="Proteomes" id="UP000438448"/>
    </source>
</evidence>
<dbReference type="Pfam" id="PF07690">
    <property type="entry name" value="MFS_1"/>
    <property type="match status" value="1"/>
</dbReference>
<comment type="subcellular location">
    <subcellularLocation>
        <location evidence="1">Cell membrane</location>
        <topology evidence="1">Multi-pass membrane protein</topology>
    </subcellularLocation>
</comment>
<dbReference type="CDD" id="cd17365">
    <property type="entry name" value="MFS_PcaK_like"/>
    <property type="match status" value="1"/>
</dbReference>
<evidence type="ECO:0000313" key="7">
    <source>
        <dbReference type="EMBL" id="MQY20624.1"/>
    </source>
</evidence>
<name>A0A7K0D6Z9_9NOCA</name>
<feature type="transmembrane region" description="Helical" evidence="5">
    <location>
        <begin position="287"/>
        <end position="306"/>
    </location>
</feature>
<evidence type="ECO:0000259" key="6">
    <source>
        <dbReference type="PROSITE" id="PS50850"/>
    </source>
</evidence>
<feature type="transmembrane region" description="Helical" evidence="5">
    <location>
        <begin position="346"/>
        <end position="368"/>
    </location>
</feature>
<dbReference type="GO" id="GO:0005886">
    <property type="term" value="C:plasma membrane"/>
    <property type="evidence" value="ECO:0007669"/>
    <property type="project" value="UniProtKB-SubCell"/>
</dbReference>